<name>A0A4Y2S394_ARAVE</name>
<keyword evidence="3" id="KW-1185">Reference proteome</keyword>
<dbReference type="EMBL" id="BGPR01019696">
    <property type="protein sequence ID" value="GBN82658.1"/>
    <property type="molecule type" value="Genomic_DNA"/>
</dbReference>
<feature type="compositionally biased region" description="Basic and acidic residues" evidence="1">
    <location>
        <begin position="134"/>
        <end position="152"/>
    </location>
</feature>
<dbReference type="AlphaFoldDB" id="A0A4Y2S394"/>
<evidence type="ECO:0000313" key="2">
    <source>
        <dbReference type="EMBL" id="GBN82658.1"/>
    </source>
</evidence>
<dbReference type="Proteomes" id="UP000499080">
    <property type="component" value="Unassembled WGS sequence"/>
</dbReference>
<accession>A0A4Y2S394</accession>
<gene>
    <name evidence="2" type="ORF">AVEN_114411_1</name>
</gene>
<protein>
    <submittedName>
        <fullName evidence="2">Uncharacterized protein</fullName>
    </submittedName>
</protein>
<organism evidence="2 3">
    <name type="scientific">Araneus ventricosus</name>
    <name type="common">Orbweaver spider</name>
    <name type="synonym">Epeira ventricosa</name>
    <dbReference type="NCBI Taxonomy" id="182803"/>
    <lineage>
        <taxon>Eukaryota</taxon>
        <taxon>Metazoa</taxon>
        <taxon>Ecdysozoa</taxon>
        <taxon>Arthropoda</taxon>
        <taxon>Chelicerata</taxon>
        <taxon>Arachnida</taxon>
        <taxon>Araneae</taxon>
        <taxon>Araneomorphae</taxon>
        <taxon>Entelegynae</taxon>
        <taxon>Araneoidea</taxon>
        <taxon>Araneidae</taxon>
        <taxon>Araneus</taxon>
    </lineage>
</organism>
<proteinExistence type="predicted"/>
<evidence type="ECO:0000313" key="3">
    <source>
        <dbReference type="Proteomes" id="UP000499080"/>
    </source>
</evidence>
<sequence>MQTQRGSEESDRGIVCVRPHKWRRAIRSDRSNDSLEGRRTTAVGWFVQRVHKLLRINSSATPLDSESIAKEFWQRMALAPINQNQSSFASEVRPTSFSRALERDIRYESRAEKQTRFQRNLDSRQSSHLLRSITGRDKDMKYGMKEGESSAH</sequence>
<comment type="caution">
    <text evidence="2">The sequence shown here is derived from an EMBL/GenBank/DDBJ whole genome shotgun (WGS) entry which is preliminary data.</text>
</comment>
<reference evidence="2 3" key="1">
    <citation type="journal article" date="2019" name="Sci. Rep.">
        <title>Orb-weaving spider Araneus ventricosus genome elucidates the spidroin gene catalogue.</title>
        <authorList>
            <person name="Kono N."/>
            <person name="Nakamura H."/>
            <person name="Ohtoshi R."/>
            <person name="Moran D.A.P."/>
            <person name="Shinohara A."/>
            <person name="Yoshida Y."/>
            <person name="Fujiwara M."/>
            <person name="Mori M."/>
            <person name="Tomita M."/>
            <person name="Arakawa K."/>
        </authorList>
    </citation>
    <scope>NUCLEOTIDE SEQUENCE [LARGE SCALE GENOMIC DNA]</scope>
</reference>
<evidence type="ECO:0000256" key="1">
    <source>
        <dbReference type="SAM" id="MobiDB-lite"/>
    </source>
</evidence>
<feature type="region of interest" description="Disordered" evidence="1">
    <location>
        <begin position="116"/>
        <end position="152"/>
    </location>
</feature>